<gene>
    <name evidence="14" type="ORF">A2W32_04810</name>
</gene>
<dbReference type="GO" id="GO:0000725">
    <property type="term" value="P:recombinational repair"/>
    <property type="evidence" value="ECO:0007669"/>
    <property type="project" value="TreeGrafter"/>
</dbReference>
<sequence length="690" mass="79411">MSKISESNETSKLYQNLNPQQIEAVKHLNGPALVVAGPGSGKTRVLTHRVASLIKEHGIHESNILCVTFTNKAAGEIKERVNKLLGQIHGGQSEQAQKPVHKTSPRSSETIYKLTWSGTFHSICSRILRRDGFNTGIPPSFVIYDTDDQVSLIKGIEKDFGIDTKKFNAYAVLETISSAKSELLEPEEYEKFAFGYFQKTVAKIYPEYQKRLRLNNALDFDDLIKETVRLFRQDPAVLEKYQNYFKYILVDEYQDTNKSQYVLTKLLAEKHGNLFVVGDMSQAIYSFRGADYRNILNFQMDYPDTMVYNLEQNYRSTQTILDAAKNIIKNNSTHIPLDLWTQNKEGEKIVTYTGSSDFEEAEFVVGEILNHLAFGKYYRDLAVLYRTNAQSRNIEEHLIKANVPYRIVGGLKFYARKEIKDAVAFLRVIHNPKDSVSWERIINIPPRGIGQKSVEALKADGWNLDELQEKSKLPFKVWVENKAKYSTLELLDDVLLTTGYIKWLDDGTEENKSRIENIKELRTVAAKFLNLEEFLENVALIESSDKPSNDDRNTITLMTVHSSKGLEFPIVFIVGMEEGLFPHSQSLMELSELEEERRLCYVAITRAMERVYVTLARTRMYFGSLQSNIPSRFLGEIPQNLILNLGLYVTRENENRENDKKNEQRERGSYGRSVESFLDDLEYNRKNFKW</sequence>
<dbReference type="GO" id="GO:0033202">
    <property type="term" value="C:DNA helicase complex"/>
    <property type="evidence" value="ECO:0007669"/>
    <property type="project" value="TreeGrafter"/>
</dbReference>
<dbReference type="Pfam" id="PF00580">
    <property type="entry name" value="UvrD-helicase"/>
    <property type="match status" value="1"/>
</dbReference>
<accession>A0A1F4V0R9</accession>
<evidence type="ECO:0000256" key="11">
    <source>
        <dbReference type="PROSITE-ProRule" id="PRU00560"/>
    </source>
</evidence>
<evidence type="ECO:0000256" key="9">
    <source>
        <dbReference type="ARBA" id="ARBA00034808"/>
    </source>
</evidence>
<dbReference type="GO" id="GO:0043138">
    <property type="term" value="F:3'-5' DNA helicase activity"/>
    <property type="evidence" value="ECO:0007669"/>
    <property type="project" value="UniProtKB-EC"/>
</dbReference>
<evidence type="ECO:0000256" key="2">
    <source>
        <dbReference type="ARBA" id="ARBA00022741"/>
    </source>
</evidence>
<dbReference type="AlphaFoldDB" id="A0A1F4V0R9"/>
<dbReference type="GO" id="GO:0005524">
    <property type="term" value="F:ATP binding"/>
    <property type="evidence" value="ECO:0007669"/>
    <property type="project" value="UniProtKB-UniRule"/>
</dbReference>
<dbReference type="InterPro" id="IPR027417">
    <property type="entry name" value="P-loop_NTPase"/>
</dbReference>
<reference evidence="14 15" key="1">
    <citation type="journal article" date="2016" name="Nat. Commun.">
        <title>Thousands of microbial genomes shed light on interconnected biogeochemical processes in an aquifer system.</title>
        <authorList>
            <person name="Anantharaman K."/>
            <person name="Brown C.T."/>
            <person name="Hug L.A."/>
            <person name="Sharon I."/>
            <person name="Castelle C.J."/>
            <person name="Probst A.J."/>
            <person name="Thomas B.C."/>
            <person name="Singh A."/>
            <person name="Wilkins M.J."/>
            <person name="Karaoz U."/>
            <person name="Brodie E.L."/>
            <person name="Williams K.H."/>
            <person name="Hubbard S.S."/>
            <person name="Banfield J.F."/>
        </authorList>
    </citation>
    <scope>NUCLEOTIDE SEQUENCE [LARGE SCALE GENOMIC DNA]</scope>
</reference>
<name>A0A1F4V0R9_UNCKA</name>
<dbReference type="Proteomes" id="UP000177371">
    <property type="component" value="Unassembled WGS sequence"/>
</dbReference>
<keyword evidence="2 11" id="KW-0547">Nucleotide-binding</keyword>
<feature type="domain" description="UvrD-like helicase C-terminal" evidence="13">
    <location>
        <begin position="318"/>
        <end position="565"/>
    </location>
</feature>
<feature type="domain" description="UvrD-like helicase ATP-binding" evidence="12">
    <location>
        <begin position="15"/>
        <end position="317"/>
    </location>
</feature>
<dbReference type="Pfam" id="PF13361">
    <property type="entry name" value="UvrD_C"/>
    <property type="match status" value="1"/>
</dbReference>
<keyword evidence="7" id="KW-0413">Isomerase</keyword>
<evidence type="ECO:0000256" key="10">
    <source>
        <dbReference type="ARBA" id="ARBA00048988"/>
    </source>
</evidence>
<dbReference type="PANTHER" id="PTHR11070:SF2">
    <property type="entry name" value="ATP-DEPENDENT DNA HELICASE SRS2"/>
    <property type="match status" value="1"/>
</dbReference>
<dbReference type="GO" id="GO:0016887">
    <property type="term" value="F:ATP hydrolysis activity"/>
    <property type="evidence" value="ECO:0007669"/>
    <property type="project" value="RHEA"/>
</dbReference>
<dbReference type="GO" id="GO:0005829">
    <property type="term" value="C:cytosol"/>
    <property type="evidence" value="ECO:0007669"/>
    <property type="project" value="TreeGrafter"/>
</dbReference>
<dbReference type="Gene3D" id="1.10.10.160">
    <property type="match status" value="1"/>
</dbReference>
<dbReference type="PANTHER" id="PTHR11070">
    <property type="entry name" value="UVRD / RECB / PCRA DNA HELICASE FAMILY MEMBER"/>
    <property type="match status" value="1"/>
</dbReference>
<evidence type="ECO:0000256" key="4">
    <source>
        <dbReference type="ARBA" id="ARBA00022806"/>
    </source>
</evidence>
<evidence type="ECO:0000256" key="3">
    <source>
        <dbReference type="ARBA" id="ARBA00022801"/>
    </source>
</evidence>
<evidence type="ECO:0000259" key="12">
    <source>
        <dbReference type="PROSITE" id="PS51198"/>
    </source>
</evidence>
<proteinExistence type="inferred from homology"/>
<dbReference type="STRING" id="1802610.A2W32_04810"/>
<dbReference type="SUPFAM" id="SSF52540">
    <property type="entry name" value="P-loop containing nucleoside triphosphate hydrolases"/>
    <property type="match status" value="1"/>
</dbReference>
<dbReference type="PROSITE" id="PS51217">
    <property type="entry name" value="UVRD_HELICASE_CTER"/>
    <property type="match status" value="1"/>
</dbReference>
<dbReference type="InterPro" id="IPR013986">
    <property type="entry name" value="DExx_box_DNA_helicase_dom_sf"/>
</dbReference>
<keyword evidence="4 11" id="KW-0347">Helicase</keyword>
<evidence type="ECO:0000256" key="6">
    <source>
        <dbReference type="ARBA" id="ARBA00023125"/>
    </source>
</evidence>
<dbReference type="InterPro" id="IPR014017">
    <property type="entry name" value="DNA_helicase_UvrD-like_C"/>
</dbReference>
<evidence type="ECO:0000313" key="14">
    <source>
        <dbReference type="EMBL" id="OGC50660.1"/>
    </source>
</evidence>
<dbReference type="EC" id="5.6.2.4" evidence="9"/>
<comment type="caution">
    <text evidence="14">The sequence shown here is derived from an EMBL/GenBank/DDBJ whole genome shotgun (WGS) entry which is preliminary data.</text>
</comment>
<dbReference type="InterPro" id="IPR014016">
    <property type="entry name" value="UvrD-like_ATP-bd"/>
</dbReference>
<feature type="binding site" evidence="11">
    <location>
        <begin position="36"/>
        <end position="43"/>
    </location>
    <ligand>
        <name>ATP</name>
        <dbReference type="ChEBI" id="CHEBI:30616"/>
    </ligand>
</feature>
<dbReference type="EMBL" id="MEUT01000036">
    <property type="protein sequence ID" value="OGC50660.1"/>
    <property type="molecule type" value="Genomic_DNA"/>
</dbReference>
<dbReference type="InterPro" id="IPR000212">
    <property type="entry name" value="DNA_helicase_UvrD/REP"/>
</dbReference>
<dbReference type="Gene3D" id="3.40.50.300">
    <property type="entry name" value="P-loop containing nucleotide triphosphate hydrolases"/>
    <property type="match status" value="2"/>
</dbReference>
<dbReference type="GO" id="GO:0003677">
    <property type="term" value="F:DNA binding"/>
    <property type="evidence" value="ECO:0007669"/>
    <property type="project" value="UniProtKB-KW"/>
</dbReference>
<protein>
    <recommendedName>
        <fullName evidence="9">DNA 3'-5' helicase</fullName>
        <ecNumber evidence="9">5.6.2.4</ecNumber>
    </recommendedName>
</protein>
<evidence type="ECO:0000256" key="5">
    <source>
        <dbReference type="ARBA" id="ARBA00022840"/>
    </source>
</evidence>
<evidence type="ECO:0000256" key="1">
    <source>
        <dbReference type="ARBA" id="ARBA00009922"/>
    </source>
</evidence>
<comment type="similarity">
    <text evidence="1">Belongs to the helicase family. UvrD subfamily.</text>
</comment>
<evidence type="ECO:0000256" key="7">
    <source>
        <dbReference type="ARBA" id="ARBA00023235"/>
    </source>
</evidence>
<dbReference type="FunFam" id="1.10.10.160:FF:000001">
    <property type="entry name" value="ATP-dependent DNA helicase"/>
    <property type="match status" value="1"/>
</dbReference>
<evidence type="ECO:0000313" key="15">
    <source>
        <dbReference type="Proteomes" id="UP000177371"/>
    </source>
</evidence>
<dbReference type="PROSITE" id="PS51198">
    <property type="entry name" value="UVRD_HELICASE_ATP_BIND"/>
    <property type="match status" value="1"/>
</dbReference>
<evidence type="ECO:0000259" key="13">
    <source>
        <dbReference type="PROSITE" id="PS51217"/>
    </source>
</evidence>
<organism evidence="14 15">
    <name type="scientific">candidate division WWE3 bacterium RBG_16_37_10</name>
    <dbReference type="NCBI Taxonomy" id="1802610"/>
    <lineage>
        <taxon>Bacteria</taxon>
        <taxon>Katanobacteria</taxon>
    </lineage>
</organism>
<dbReference type="CDD" id="cd17932">
    <property type="entry name" value="DEXQc_UvrD"/>
    <property type="match status" value="1"/>
</dbReference>
<evidence type="ECO:0000256" key="8">
    <source>
        <dbReference type="ARBA" id="ARBA00034617"/>
    </source>
</evidence>
<comment type="catalytic activity">
    <reaction evidence="10">
        <text>ATP + H2O = ADP + phosphate + H(+)</text>
        <dbReference type="Rhea" id="RHEA:13065"/>
        <dbReference type="ChEBI" id="CHEBI:15377"/>
        <dbReference type="ChEBI" id="CHEBI:15378"/>
        <dbReference type="ChEBI" id="CHEBI:30616"/>
        <dbReference type="ChEBI" id="CHEBI:43474"/>
        <dbReference type="ChEBI" id="CHEBI:456216"/>
        <dbReference type="EC" id="5.6.2.4"/>
    </reaction>
</comment>
<keyword evidence="5 11" id="KW-0067">ATP-binding</keyword>
<keyword evidence="3 11" id="KW-0378">Hydrolase</keyword>
<dbReference type="GO" id="GO:0009314">
    <property type="term" value="P:response to radiation"/>
    <property type="evidence" value="ECO:0007669"/>
    <property type="project" value="UniProtKB-ARBA"/>
</dbReference>
<comment type="catalytic activity">
    <reaction evidence="8">
        <text>Couples ATP hydrolysis with the unwinding of duplex DNA by translocating in the 3'-5' direction.</text>
        <dbReference type="EC" id="5.6.2.4"/>
    </reaction>
</comment>
<keyword evidence="6" id="KW-0238">DNA-binding</keyword>
<dbReference type="Gene3D" id="1.10.486.10">
    <property type="entry name" value="PCRA, domain 4"/>
    <property type="match status" value="1"/>
</dbReference>